<gene>
    <name evidence="3" type="ORF">N0V89_010138</name>
</gene>
<dbReference type="GeneID" id="80913668"/>
<dbReference type="PANTHER" id="PTHR37981:SF1">
    <property type="entry name" value="SGNH HYDROLASE-TYPE ESTERASE DOMAIN-CONTAINING PROTEIN"/>
    <property type="match status" value="1"/>
</dbReference>
<accession>A0A9W8XF49</accession>
<keyword evidence="4" id="KW-1185">Reference proteome</keyword>
<evidence type="ECO:0000259" key="2">
    <source>
        <dbReference type="Pfam" id="PF13472"/>
    </source>
</evidence>
<name>A0A9W8XF49_9PLEO</name>
<dbReference type="SUPFAM" id="SSF52266">
    <property type="entry name" value="SGNH hydrolase"/>
    <property type="match status" value="1"/>
</dbReference>
<dbReference type="PANTHER" id="PTHR37981">
    <property type="entry name" value="LIPASE 2"/>
    <property type="match status" value="1"/>
</dbReference>
<dbReference type="AlphaFoldDB" id="A0A9W8XF49"/>
<feature type="domain" description="SGNH hydrolase-type esterase" evidence="2">
    <location>
        <begin position="42"/>
        <end position="136"/>
    </location>
</feature>
<sequence>MSRVLEPRNLRIPPKLSSTKLIRASKPKDEYTPHAPPVRWVALGDSYTAGPGAGNSFDGSGCLRTEGSYAAKLEADFPFDVENRLNFLACTGHRIPNVLENQIPELSDNKDERTDFVVMTIGGNDIEFGPLVRICALGIKVPFIGRDCAQQMEATHAILDSQDFYDKMWNLYDKIFEKLDLDNPEEYYQVYHFQYPHPLIESDAGAGGWCNDKSFYDECSFPPPTEGLKLTASLRWDLDNVVDRLNRRILKIADAYVKDKQNNENGHAPGWFRNRLFVLSPSFLDHHFCYEHFSTFDDPEIYIQPYCDRAKGESYNDVTATLDYFNMDPDNCNSTAQYNDDDTYIYSCQVAIAKKYHPAELPTSTRMALPEALAKVFHPRPNGFDVSKSLLSGSLKWHRPRMSHKQDEVCEAPKIDLPSTVVVVDAGDRPDDFAYCPGEGYQEPEPEPEPEEPSGPTKSLSIVAEYRNGDILDLTKIHWKFFQVDYGKAAGCDDEPVREEIRDRVDLDGTTLNYPGGTFDLKLWDQDCQYKNQGDNQGKLYCGDQSHECLDDPADKNPSDINADKGIYKCADDTQTREPVFLCSW</sequence>
<protein>
    <recommendedName>
        <fullName evidence="2">SGNH hydrolase-type esterase domain-containing protein</fullName>
    </recommendedName>
</protein>
<dbReference type="Gene3D" id="3.40.50.1110">
    <property type="entry name" value="SGNH hydrolase"/>
    <property type="match status" value="1"/>
</dbReference>
<dbReference type="RefSeq" id="XP_056068148.1">
    <property type="nucleotide sequence ID" value="XM_056218883.1"/>
</dbReference>
<reference evidence="3" key="1">
    <citation type="submission" date="2022-10" db="EMBL/GenBank/DDBJ databases">
        <title>Tapping the CABI collections for fungal endophytes: first genome assemblies for Collariella, Neodidymelliopsis, Ascochyta clinopodiicola, Didymella pomorum, Didymosphaeria variabile, Neocosmospora piperis and Neocucurbitaria cava.</title>
        <authorList>
            <person name="Hill R."/>
        </authorList>
    </citation>
    <scope>NUCLEOTIDE SEQUENCE</scope>
    <source>
        <strain evidence="3">IMI 356815</strain>
    </source>
</reference>
<feature type="region of interest" description="Disordered" evidence="1">
    <location>
        <begin position="437"/>
        <end position="458"/>
    </location>
</feature>
<comment type="caution">
    <text evidence="3">The sequence shown here is derived from an EMBL/GenBank/DDBJ whole genome shotgun (WGS) entry which is preliminary data.</text>
</comment>
<dbReference type="OrthoDB" id="1896086at2759"/>
<dbReference type="EMBL" id="JAPEUX010000007">
    <property type="protein sequence ID" value="KAJ4348760.1"/>
    <property type="molecule type" value="Genomic_DNA"/>
</dbReference>
<dbReference type="Pfam" id="PF13472">
    <property type="entry name" value="Lipase_GDSL_2"/>
    <property type="match status" value="1"/>
</dbReference>
<evidence type="ECO:0000256" key="1">
    <source>
        <dbReference type="SAM" id="MobiDB-lite"/>
    </source>
</evidence>
<dbReference type="InterPro" id="IPR013830">
    <property type="entry name" value="SGNH_hydro"/>
</dbReference>
<evidence type="ECO:0000313" key="4">
    <source>
        <dbReference type="Proteomes" id="UP001140513"/>
    </source>
</evidence>
<dbReference type="Proteomes" id="UP001140513">
    <property type="component" value="Unassembled WGS sequence"/>
</dbReference>
<dbReference type="InterPro" id="IPR036514">
    <property type="entry name" value="SGNH_hydro_sf"/>
</dbReference>
<feature type="compositionally biased region" description="Acidic residues" evidence="1">
    <location>
        <begin position="442"/>
        <end position="452"/>
    </location>
</feature>
<dbReference type="GO" id="GO:0016788">
    <property type="term" value="F:hydrolase activity, acting on ester bonds"/>
    <property type="evidence" value="ECO:0007669"/>
    <property type="project" value="InterPro"/>
</dbReference>
<evidence type="ECO:0000313" key="3">
    <source>
        <dbReference type="EMBL" id="KAJ4348760.1"/>
    </source>
</evidence>
<organism evidence="3 4">
    <name type="scientific">Didymosphaeria variabile</name>
    <dbReference type="NCBI Taxonomy" id="1932322"/>
    <lineage>
        <taxon>Eukaryota</taxon>
        <taxon>Fungi</taxon>
        <taxon>Dikarya</taxon>
        <taxon>Ascomycota</taxon>
        <taxon>Pezizomycotina</taxon>
        <taxon>Dothideomycetes</taxon>
        <taxon>Pleosporomycetidae</taxon>
        <taxon>Pleosporales</taxon>
        <taxon>Massarineae</taxon>
        <taxon>Didymosphaeriaceae</taxon>
        <taxon>Didymosphaeria</taxon>
    </lineage>
</organism>
<proteinExistence type="predicted"/>
<dbReference type="InterPro" id="IPR037460">
    <property type="entry name" value="SEST-like"/>
</dbReference>
<dbReference type="GO" id="GO:0006629">
    <property type="term" value="P:lipid metabolic process"/>
    <property type="evidence" value="ECO:0007669"/>
    <property type="project" value="TreeGrafter"/>
</dbReference>